<evidence type="ECO:0000313" key="1">
    <source>
        <dbReference type="Proteomes" id="UP000887579"/>
    </source>
</evidence>
<protein>
    <submittedName>
        <fullName evidence="2">C-type lectin domain-containing protein</fullName>
    </submittedName>
</protein>
<organism evidence="1 2">
    <name type="scientific">Panagrolaimus sp. ES5</name>
    <dbReference type="NCBI Taxonomy" id="591445"/>
    <lineage>
        <taxon>Eukaryota</taxon>
        <taxon>Metazoa</taxon>
        <taxon>Ecdysozoa</taxon>
        <taxon>Nematoda</taxon>
        <taxon>Chromadorea</taxon>
        <taxon>Rhabditida</taxon>
        <taxon>Tylenchina</taxon>
        <taxon>Panagrolaimomorpha</taxon>
        <taxon>Panagrolaimoidea</taxon>
        <taxon>Panagrolaimidae</taxon>
        <taxon>Panagrolaimus</taxon>
    </lineage>
</organism>
<reference evidence="2" key="1">
    <citation type="submission" date="2022-11" db="UniProtKB">
        <authorList>
            <consortium name="WormBaseParasite"/>
        </authorList>
    </citation>
    <scope>IDENTIFICATION</scope>
</reference>
<name>A0AC34FE70_9BILA</name>
<dbReference type="WBParaSite" id="ES5_v2.g15563.t1">
    <property type="protein sequence ID" value="ES5_v2.g15563.t1"/>
    <property type="gene ID" value="ES5_v2.g15563"/>
</dbReference>
<sequence length="728" mass="83267">MFRLTFFLLLIPLIQCSCPIGSIEWQTKCYFFQNNPAGFSNAEVYCASFGGHLASIHDGFTNSLLTENANTNFQQSNITDFWVGLSNLETGGSLSWTDGTPIDYNNWDYNQPIYTTNNCGSVNLNNGKWKINECDFQKPFVCATVKFVPTTTLPPQNCSGSLAYFEPTNSCYGIFFSRYIDRQDWSSAESYCQSIHGHLASVHSHAEYQFIITYFEPTNSCYGIFFSRYIDRQDWSSAESYCQSIHGHLASVHSHAEYQFIITLWNFANAYNEPWLGLFSNNNGYTWEWSDGSSVDYFPWEQGYPHTADSYYCAYASKNGLENYYCSYHYSAVCKIQLSHKIAKVVAITYDCNTNSTVYLEFDEVAFFETPDFPKILEHPENCNLSFSLSSQDSDKKIRLLVAFFDPLSGLSTEKPSYFLTLNVPFYPIKSEFRPGFEAQIGAVLFEKEPNNCLFETRNSKKEMVLLNDETQIFHIQLNNDKNVNQKYPCEWKLSAPEGYGFKIVIEIFEVSSNLKLTVKNSTDIILNERSVNILHPYYNEDNWLQINLSKINSIFMNPVEFQAYITVVKKAFKVAADSCFLISKANNKTIWTNQNNETYRYSKNSRCTLNLVISPKTVVLTKSVKNSLEPGVDHVGYYNENNDFVIIDPGLLLVFEPHKNGTEKHVFWEFVSDGSLEFSGFKVYFATFFPSIDRVITLSKEEPNAIIDLGFTGFVVVNVDETIVGFE</sequence>
<proteinExistence type="predicted"/>
<evidence type="ECO:0000313" key="2">
    <source>
        <dbReference type="WBParaSite" id="ES5_v2.g15563.t1"/>
    </source>
</evidence>
<dbReference type="Proteomes" id="UP000887579">
    <property type="component" value="Unplaced"/>
</dbReference>
<accession>A0AC34FE70</accession>